<feature type="signal peptide" evidence="1">
    <location>
        <begin position="1"/>
        <end position="30"/>
    </location>
</feature>
<feature type="domain" description="Alginate export" evidence="2">
    <location>
        <begin position="53"/>
        <end position="182"/>
    </location>
</feature>
<protein>
    <submittedName>
        <fullName evidence="3">Alginate export</fullName>
    </submittedName>
</protein>
<dbReference type="EMBL" id="FZQA01000002">
    <property type="protein sequence ID" value="SNT72369.1"/>
    <property type="molecule type" value="Genomic_DNA"/>
</dbReference>
<reference evidence="3 4" key="1">
    <citation type="submission" date="2017-07" db="EMBL/GenBank/DDBJ databases">
        <authorList>
            <person name="Sun Z.S."/>
            <person name="Albrecht U."/>
            <person name="Echele G."/>
            <person name="Lee C.C."/>
        </authorList>
    </citation>
    <scope>NUCLEOTIDE SEQUENCE [LARGE SCALE GENOMIC DNA]</scope>
    <source>
        <strain evidence="3 4">CGMCC 1.12710</strain>
    </source>
</reference>
<organism evidence="3 4">
    <name type="scientific">Amphiplicatus metriothermophilus</name>
    <dbReference type="NCBI Taxonomy" id="1519374"/>
    <lineage>
        <taxon>Bacteria</taxon>
        <taxon>Pseudomonadati</taxon>
        <taxon>Pseudomonadota</taxon>
        <taxon>Alphaproteobacteria</taxon>
        <taxon>Parvularculales</taxon>
        <taxon>Parvularculaceae</taxon>
        <taxon>Amphiplicatus</taxon>
    </lineage>
</organism>
<keyword evidence="4" id="KW-1185">Reference proteome</keyword>
<evidence type="ECO:0000313" key="4">
    <source>
        <dbReference type="Proteomes" id="UP000198346"/>
    </source>
</evidence>
<dbReference type="Proteomes" id="UP000198346">
    <property type="component" value="Unassembled WGS sequence"/>
</dbReference>
<dbReference type="InterPro" id="IPR023614">
    <property type="entry name" value="Porin_dom_sf"/>
</dbReference>
<evidence type="ECO:0000313" key="3">
    <source>
        <dbReference type="EMBL" id="SNT72369.1"/>
    </source>
</evidence>
<sequence>MDRRSRQARALRVALKTAAFAAGLFAGAVAAESTPDEQRSPVIAAILSGKPIIDVRYRFETNDTDGFDRRAIANTIRTRFGYETGVVAGIRALVEFENVAVLGDDRFNSMVNGRTQFPIVADPAATEINRAEVVFSGIDGAEIRFGRQRFNLLNQRFLGAVDFRQNQQTFDAARLFVTPVKGLSFDYLHIRRVHRVFGDDHPFGEFEGDSHVFAASYDAGRLGVVSAYGLLLDLENSPVNSSATWGGRYANKIEIDETAGAHFSFVAEYASQRDHARNPFNYRESYLHGEATFALRSVAAIVGYESLGGNGAIGFSTPLATLHKFQGLADAFLVTPAQGIEDVYATLSLRLPAPTFLHKANLFVTAHDFESESGELDFGRELDAGLMIAITKHWSAELSGAVFDGGDFGPADRSIVWTSLRFQY</sequence>
<evidence type="ECO:0000259" key="2">
    <source>
        <dbReference type="Pfam" id="PF13372"/>
    </source>
</evidence>
<proteinExistence type="predicted"/>
<keyword evidence="1" id="KW-0732">Signal</keyword>
<evidence type="ECO:0000256" key="1">
    <source>
        <dbReference type="SAM" id="SignalP"/>
    </source>
</evidence>
<dbReference type="AlphaFoldDB" id="A0A239PQ05"/>
<name>A0A239PQ05_9PROT</name>
<dbReference type="Gene3D" id="2.40.160.10">
    <property type="entry name" value="Porin"/>
    <property type="match status" value="1"/>
</dbReference>
<accession>A0A239PQ05</accession>
<dbReference type="InterPro" id="IPR025388">
    <property type="entry name" value="Alginate_export_dom"/>
</dbReference>
<dbReference type="RefSeq" id="WP_089411863.1">
    <property type="nucleotide sequence ID" value="NZ_FZQA01000002.1"/>
</dbReference>
<gene>
    <name evidence="3" type="ORF">SAMN06297382_1409</name>
</gene>
<dbReference type="OrthoDB" id="9767539at2"/>
<dbReference type="Pfam" id="PF13372">
    <property type="entry name" value="Alginate_exp"/>
    <property type="match status" value="1"/>
</dbReference>
<feature type="chain" id="PRO_5012851107" evidence="1">
    <location>
        <begin position="31"/>
        <end position="424"/>
    </location>
</feature>